<sequence length="865" mass="98109">MRLILPLLLLPFLWLPTSCTKVSCNHDRNSIYTMHPDDKLVGYQGFSALLECGVYYRYSWYYTNVLWEKDGRPIRTSSNDGKYRVLTKHHYNFENKAIEKGEEMIGSTFETIKKHGITDEDVKEGLYIKNLEPGDEGEYTCYLKGRSDCRTVISLKVKQIHHPTDLKFDEMPQKSLLECCSVSNMKAQSFCNYSTHIDPKSDLSSLSAWNAEYAVEYSWSYRAESIKPYAKTLINSEPDDADFVIFRNCLNHIPSEVQLPETIEKSSFMRTCCRNSFIPAACCVAPEDDEKTGNTTFAKCKKYIPLILSCHKLKFDASYVIFPPTEVSIRSTTHETMQICWRDTVAYKSPGIPDFNMTNSENSTEYSSYTLLNYTIFYKEVSKSLMAMSSDDTFFPLLLADSAITAPEADATNHDQTAIVQTLADLVTSAKNAGYDEKFTNNFMRKFSANLNKFHNISTNSTCGNMTNLRSNSTYLIYVIGHYKIEQMEVETIPSELVLGTTEDLKVDKLELADRLNRLCSSSITNKNCTFICNVTRKFTFEENLMLANGICRIDGNESKFRLPALFGIERQRECCNRKKVPAECMPLCTGQSLNQSDPFFQSCVALHLHAVYQCYQEHLDLLPPSFSSVSASDVTDTSAVLHWEWPADCDVCQNALCQITLYRSQNTREGTIHYRSTINLSSKRFNNLEPDTEYLAKMDSISNDVVKYYSFAKPSFVIFRTKVAKASHVCPLGGLPLQLEENMLVSCSRSNPCPEFYTCADSGYQSICCPKTVLNATMDFRKCCVKQEMNYGCAQYCTLEQSMPSYCKPYFKAYLICAAEATVRLGDSPQTHLIDSLASQYANRVRGVPLDIIFGCLFFGSLGY</sequence>
<dbReference type="AlphaFoldDB" id="A0A2A2LUN3"/>
<gene>
    <name evidence="4" type="ORF">WR25_01457</name>
</gene>
<feature type="domain" description="Ig-like" evidence="2">
    <location>
        <begin position="44"/>
        <end position="153"/>
    </location>
</feature>
<dbReference type="InterPro" id="IPR006150">
    <property type="entry name" value="Cys_repeat_1"/>
</dbReference>
<feature type="signal peptide" evidence="1">
    <location>
        <begin position="1"/>
        <end position="19"/>
    </location>
</feature>
<dbReference type="Gene3D" id="2.60.40.10">
    <property type="entry name" value="Immunoglobulins"/>
    <property type="match status" value="2"/>
</dbReference>
<dbReference type="SMART" id="SM00289">
    <property type="entry name" value="WR1"/>
    <property type="match status" value="1"/>
</dbReference>
<evidence type="ECO:0000259" key="2">
    <source>
        <dbReference type="PROSITE" id="PS50835"/>
    </source>
</evidence>
<dbReference type="EMBL" id="LIAE01006433">
    <property type="protein sequence ID" value="PAV89707.1"/>
    <property type="molecule type" value="Genomic_DNA"/>
</dbReference>
<dbReference type="InterPro" id="IPR036116">
    <property type="entry name" value="FN3_sf"/>
</dbReference>
<name>A0A2A2LUN3_9BILA</name>
<dbReference type="STRING" id="2018661.A0A2A2LUN3"/>
<evidence type="ECO:0000313" key="4">
    <source>
        <dbReference type="EMBL" id="PAV89707.1"/>
    </source>
</evidence>
<comment type="caution">
    <text evidence="4">The sequence shown here is derived from an EMBL/GenBank/DDBJ whole genome shotgun (WGS) entry which is preliminary data.</text>
</comment>
<feature type="chain" id="PRO_5013036577" description="Fibronectin type-III domain-containing protein" evidence="1">
    <location>
        <begin position="20"/>
        <end position="865"/>
    </location>
</feature>
<dbReference type="PROSITE" id="PS50853">
    <property type="entry name" value="FN3"/>
    <property type="match status" value="1"/>
</dbReference>
<dbReference type="CDD" id="cd00063">
    <property type="entry name" value="FN3"/>
    <property type="match status" value="1"/>
</dbReference>
<dbReference type="SUPFAM" id="SSF48726">
    <property type="entry name" value="Immunoglobulin"/>
    <property type="match status" value="1"/>
</dbReference>
<proteinExistence type="predicted"/>
<dbReference type="InterPro" id="IPR003599">
    <property type="entry name" value="Ig_sub"/>
</dbReference>
<evidence type="ECO:0000256" key="1">
    <source>
        <dbReference type="SAM" id="SignalP"/>
    </source>
</evidence>
<accession>A0A2A2LUN3</accession>
<dbReference type="InterPro" id="IPR007110">
    <property type="entry name" value="Ig-like_dom"/>
</dbReference>
<dbReference type="InterPro" id="IPR013783">
    <property type="entry name" value="Ig-like_fold"/>
</dbReference>
<dbReference type="PROSITE" id="PS50835">
    <property type="entry name" value="IG_LIKE"/>
    <property type="match status" value="1"/>
</dbReference>
<dbReference type="Proteomes" id="UP000218231">
    <property type="component" value="Unassembled WGS sequence"/>
</dbReference>
<dbReference type="SMART" id="SM00409">
    <property type="entry name" value="IG"/>
    <property type="match status" value="1"/>
</dbReference>
<dbReference type="OrthoDB" id="5843172at2759"/>
<evidence type="ECO:0008006" key="6">
    <source>
        <dbReference type="Google" id="ProtNLM"/>
    </source>
</evidence>
<reference evidence="4 5" key="1">
    <citation type="journal article" date="2017" name="Curr. Biol.">
        <title>Genome architecture and evolution of a unichromosomal asexual nematode.</title>
        <authorList>
            <person name="Fradin H."/>
            <person name="Zegar C."/>
            <person name="Gutwein M."/>
            <person name="Lucas J."/>
            <person name="Kovtun M."/>
            <person name="Corcoran D."/>
            <person name="Baugh L.R."/>
            <person name="Kiontke K."/>
            <person name="Gunsalus K."/>
            <person name="Fitch D.H."/>
            <person name="Piano F."/>
        </authorList>
    </citation>
    <scope>NUCLEOTIDE SEQUENCE [LARGE SCALE GENOMIC DNA]</scope>
    <source>
        <strain evidence="4">PF1309</strain>
    </source>
</reference>
<dbReference type="SUPFAM" id="SSF49265">
    <property type="entry name" value="Fibronectin type III"/>
    <property type="match status" value="1"/>
</dbReference>
<protein>
    <recommendedName>
        <fullName evidence="6">Fibronectin type-III domain-containing protein</fullName>
    </recommendedName>
</protein>
<organism evidence="4 5">
    <name type="scientific">Diploscapter pachys</name>
    <dbReference type="NCBI Taxonomy" id="2018661"/>
    <lineage>
        <taxon>Eukaryota</taxon>
        <taxon>Metazoa</taxon>
        <taxon>Ecdysozoa</taxon>
        <taxon>Nematoda</taxon>
        <taxon>Chromadorea</taxon>
        <taxon>Rhabditida</taxon>
        <taxon>Rhabditina</taxon>
        <taxon>Rhabditomorpha</taxon>
        <taxon>Rhabditoidea</taxon>
        <taxon>Rhabditidae</taxon>
        <taxon>Diploscapter</taxon>
    </lineage>
</organism>
<keyword evidence="1" id="KW-0732">Signal</keyword>
<evidence type="ECO:0000259" key="3">
    <source>
        <dbReference type="PROSITE" id="PS50853"/>
    </source>
</evidence>
<feature type="non-terminal residue" evidence="4">
    <location>
        <position position="865"/>
    </location>
</feature>
<keyword evidence="5" id="KW-1185">Reference proteome</keyword>
<evidence type="ECO:0000313" key="5">
    <source>
        <dbReference type="Proteomes" id="UP000218231"/>
    </source>
</evidence>
<dbReference type="InterPro" id="IPR003961">
    <property type="entry name" value="FN3_dom"/>
</dbReference>
<dbReference type="InterPro" id="IPR036179">
    <property type="entry name" value="Ig-like_dom_sf"/>
</dbReference>
<feature type="domain" description="Fibronectin type-III" evidence="3">
    <location>
        <begin position="624"/>
        <end position="725"/>
    </location>
</feature>